<keyword evidence="2" id="KW-1185">Reference proteome</keyword>
<comment type="caution">
    <text evidence="1">The sequence shown here is derived from an EMBL/GenBank/DDBJ whole genome shotgun (WGS) entry which is preliminary data.</text>
</comment>
<gene>
    <name evidence="1" type="ORF">PY01777</name>
</gene>
<protein>
    <submittedName>
        <fullName evidence="1">Uncharacterized protein</fullName>
    </submittedName>
</protein>
<dbReference type="Proteomes" id="UP000008553">
    <property type="component" value="Unassembled WGS sequence"/>
</dbReference>
<evidence type="ECO:0000313" key="2">
    <source>
        <dbReference type="Proteomes" id="UP000008553"/>
    </source>
</evidence>
<dbReference type="PaxDb" id="73239-Q7RNN9"/>
<reference evidence="1 2" key="1">
    <citation type="journal article" date="2002" name="Nature">
        <title>Genome sequence and comparative analysis of the model rodent malaria parasite Plasmodium yoelii yoelii.</title>
        <authorList>
            <person name="Carlton J.M."/>
            <person name="Angiuoli S.V."/>
            <person name="Suh B.B."/>
            <person name="Kooij T.W."/>
            <person name="Pertea M."/>
            <person name="Silva J.C."/>
            <person name="Ermolaeva M.D."/>
            <person name="Allen J.E."/>
            <person name="Selengut J.D."/>
            <person name="Koo H.L."/>
            <person name="Peterson J.D."/>
            <person name="Pop M."/>
            <person name="Kosack D.S."/>
            <person name="Shumway M.F."/>
            <person name="Bidwell S.L."/>
            <person name="Shallom S.J."/>
            <person name="van Aken S.E."/>
            <person name="Riedmuller S.B."/>
            <person name="Feldblyum T.V."/>
            <person name="Cho J.K."/>
            <person name="Quackenbush J."/>
            <person name="Sedegah M."/>
            <person name="Shoaibi A."/>
            <person name="Cummings L.M."/>
            <person name="Florens L."/>
            <person name="Yates J.R."/>
            <person name="Raine J.D."/>
            <person name="Sinden R.E."/>
            <person name="Harris M.A."/>
            <person name="Cunningham D.A."/>
            <person name="Preiser P.R."/>
            <person name="Bergman L.W."/>
            <person name="Vaidya A.B."/>
            <person name="van Lin L.H."/>
            <person name="Janse C.J."/>
            <person name="Waters A.P."/>
            <person name="Smith H.O."/>
            <person name="White O.R."/>
            <person name="Salzberg S.L."/>
            <person name="Venter J.C."/>
            <person name="Fraser C.M."/>
            <person name="Hoffman S.L."/>
            <person name="Gardner M.J."/>
            <person name="Carucci D.J."/>
        </authorList>
    </citation>
    <scope>NUCLEOTIDE SEQUENCE [LARGE SCALE GENOMIC DNA]</scope>
    <source>
        <strain evidence="1 2">17XNL</strain>
    </source>
</reference>
<accession>Q7RNN9</accession>
<sequence>MYYMLLPCLTHCLTNLQRFLIPLVLTYSRNMNSNKKNILLKKMTKKLPQ</sequence>
<organism evidence="1 2">
    <name type="scientific">Plasmodium yoelii yoelii</name>
    <dbReference type="NCBI Taxonomy" id="73239"/>
    <lineage>
        <taxon>Eukaryota</taxon>
        <taxon>Sar</taxon>
        <taxon>Alveolata</taxon>
        <taxon>Apicomplexa</taxon>
        <taxon>Aconoidasida</taxon>
        <taxon>Haemosporida</taxon>
        <taxon>Plasmodiidae</taxon>
        <taxon>Plasmodium</taxon>
        <taxon>Plasmodium (Vinckeia)</taxon>
    </lineage>
</organism>
<dbReference type="EMBL" id="AABL01000479">
    <property type="protein sequence ID" value="EAA21144.1"/>
    <property type="molecule type" value="Genomic_DNA"/>
</dbReference>
<name>Q7RNN9_PLAYO</name>
<dbReference type="InParanoid" id="Q7RNN9"/>
<feature type="non-terminal residue" evidence="1">
    <location>
        <position position="49"/>
    </location>
</feature>
<dbReference type="AlphaFoldDB" id="Q7RNN9"/>
<evidence type="ECO:0000313" key="1">
    <source>
        <dbReference type="EMBL" id="EAA21144.1"/>
    </source>
</evidence>
<proteinExistence type="predicted"/>